<evidence type="ECO:0000313" key="1">
    <source>
        <dbReference type="EMBL" id="KAK1270408.1"/>
    </source>
</evidence>
<reference evidence="1" key="1">
    <citation type="journal article" date="2023" name="Nat. Commun.">
        <title>Diploid and tetraploid genomes of Acorus and the evolution of monocots.</title>
        <authorList>
            <person name="Ma L."/>
            <person name="Liu K.W."/>
            <person name="Li Z."/>
            <person name="Hsiao Y.Y."/>
            <person name="Qi Y."/>
            <person name="Fu T."/>
            <person name="Tang G.D."/>
            <person name="Zhang D."/>
            <person name="Sun W.H."/>
            <person name="Liu D.K."/>
            <person name="Li Y."/>
            <person name="Chen G.Z."/>
            <person name="Liu X.D."/>
            <person name="Liao X.Y."/>
            <person name="Jiang Y.T."/>
            <person name="Yu X."/>
            <person name="Hao Y."/>
            <person name="Huang J."/>
            <person name="Zhao X.W."/>
            <person name="Ke S."/>
            <person name="Chen Y.Y."/>
            <person name="Wu W.L."/>
            <person name="Hsu J.L."/>
            <person name="Lin Y.F."/>
            <person name="Huang M.D."/>
            <person name="Li C.Y."/>
            <person name="Huang L."/>
            <person name="Wang Z.W."/>
            <person name="Zhao X."/>
            <person name="Zhong W.Y."/>
            <person name="Peng D.H."/>
            <person name="Ahmad S."/>
            <person name="Lan S."/>
            <person name="Zhang J.S."/>
            <person name="Tsai W.C."/>
            <person name="Van de Peer Y."/>
            <person name="Liu Z.J."/>
        </authorList>
    </citation>
    <scope>NUCLEOTIDE SEQUENCE</scope>
    <source>
        <strain evidence="1">SCP</strain>
    </source>
</reference>
<comment type="caution">
    <text evidence="1">The sequence shown here is derived from an EMBL/GenBank/DDBJ whole genome shotgun (WGS) entry which is preliminary data.</text>
</comment>
<dbReference type="AlphaFoldDB" id="A0AAV9B1R4"/>
<name>A0AAV9B1R4_ACOGR</name>
<sequence>MGSITSTQYEHKFLRLFFISKESSQRDEKFLVAVSVMLCGSHENFVGHERTRKNKDGPTILDNGRVQVWFTFLKFLGNSNYDGKGGDVVLEWFLVAVSVMLCGSHENFVGHERTRKNKESARKYRREKVLMALYDIRACTWAAISKAVYSTLIISGPERVEFYFVSVLGMQVAKEYIWDGHILMRRNGLKVELVSDENERIFGQA</sequence>
<protein>
    <submittedName>
        <fullName evidence="1">Uncharacterized protein</fullName>
    </submittedName>
</protein>
<gene>
    <name evidence="1" type="ORF">QJS04_geneDACA020888</name>
</gene>
<accession>A0AAV9B1R4</accession>
<evidence type="ECO:0000313" key="2">
    <source>
        <dbReference type="Proteomes" id="UP001179952"/>
    </source>
</evidence>
<keyword evidence="2" id="KW-1185">Reference proteome</keyword>
<reference evidence="1" key="2">
    <citation type="submission" date="2023-06" db="EMBL/GenBank/DDBJ databases">
        <authorList>
            <person name="Ma L."/>
            <person name="Liu K.-W."/>
            <person name="Li Z."/>
            <person name="Hsiao Y.-Y."/>
            <person name="Qi Y."/>
            <person name="Fu T."/>
            <person name="Tang G."/>
            <person name="Zhang D."/>
            <person name="Sun W.-H."/>
            <person name="Liu D.-K."/>
            <person name="Li Y."/>
            <person name="Chen G.-Z."/>
            <person name="Liu X.-D."/>
            <person name="Liao X.-Y."/>
            <person name="Jiang Y.-T."/>
            <person name="Yu X."/>
            <person name="Hao Y."/>
            <person name="Huang J."/>
            <person name="Zhao X.-W."/>
            <person name="Ke S."/>
            <person name="Chen Y.-Y."/>
            <person name="Wu W.-L."/>
            <person name="Hsu J.-L."/>
            <person name="Lin Y.-F."/>
            <person name="Huang M.-D."/>
            <person name="Li C.-Y."/>
            <person name="Huang L."/>
            <person name="Wang Z.-W."/>
            <person name="Zhao X."/>
            <person name="Zhong W.-Y."/>
            <person name="Peng D.-H."/>
            <person name="Ahmad S."/>
            <person name="Lan S."/>
            <person name="Zhang J.-S."/>
            <person name="Tsai W.-C."/>
            <person name="Van De Peer Y."/>
            <person name="Liu Z.-J."/>
        </authorList>
    </citation>
    <scope>NUCLEOTIDE SEQUENCE</scope>
    <source>
        <strain evidence="1">SCP</strain>
        <tissue evidence="1">Leaves</tissue>
    </source>
</reference>
<dbReference type="Proteomes" id="UP001179952">
    <property type="component" value="Unassembled WGS sequence"/>
</dbReference>
<organism evidence="1 2">
    <name type="scientific">Acorus gramineus</name>
    <name type="common">Dwarf sweet flag</name>
    <dbReference type="NCBI Taxonomy" id="55184"/>
    <lineage>
        <taxon>Eukaryota</taxon>
        <taxon>Viridiplantae</taxon>
        <taxon>Streptophyta</taxon>
        <taxon>Embryophyta</taxon>
        <taxon>Tracheophyta</taxon>
        <taxon>Spermatophyta</taxon>
        <taxon>Magnoliopsida</taxon>
        <taxon>Liliopsida</taxon>
        <taxon>Acoraceae</taxon>
        <taxon>Acorus</taxon>
    </lineage>
</organism>
<proteinExistence type="predicted"/>
<dbReference type="EMBL" id="JAUJYN010000005">
    <property type="protein sequence ID" value="KAK1270408.1"/>
    <property type="molecule type" value="Genomic_DNA"/>
</dbReference>